<dbReference type="InterPro" id="IPR001387">
    <property type="entry name" value="Cro/C1-type_HTH"/>
</dbReference>
<evidence type="ECO:0000256" key="1">
    <source>
        <dbReference type="ARBA" id="ARBA00023125"/>
    </source>
</evidence>
<dbReference type="InterPro" id="IPR050807">
    <property type="entry name" value="TransReg_Diox_bact_type"/>
</dbReference>
<evidence type="ECO:0000313" key="3">
    <source>
        <dbReference type="EMBL" id="MFD2698784.1"/>
    </source>
</evidence>
<dbReference type="InterPro" id="IPR010982">
    <property type="entry name" value="Lambda_DNA-bd_dom_sf"/>
</dbReference>
<comment type="caution">
    <text evidence="3">The sequence shown here is derived from an EMBL/GenBank/DDBJ whole genome shotgun (WGS) entry which is preliminary data.</text>
</comment>
<proteinExistence type="predicted"/>
<dbReference type="Pfam" id="PF01381">
    <property type="entry name" value="HTH_3"/>
    <property type="match status" value="1"/>
</dbReference>
<name>A0ABW5SGJ8_9FLAO</name>
<dbReference type="SMART" id="SM00530">
    <property type="entry name" value="HTH_XRE"/>
    <property type="match status" value="1"/>
</dbReference>
<dbReference type="PANTHER" id="PTHR46797">
    <property type="entry name" value="HTH-TYPE TRANSCRIPTIONAL REGULATOR"/>
    <property type="match status" value="1"/>
</dbReference>
<dbReference type="PROSITE" id="PS50943">
    <property type="entry name" value="HTH_CROC1"/>
    <property type="match status" value="1"/>
</dbReference>
<dbReference type="Proteomes" id="UP001597357">
    <property type="component" value="Unassembled WGS sequence"/>
</dbReference>
<keyword evidence="1" id="KW-0238">DNA-binding</keyword>
<dbReference type="CDD" id="cd00093">
    <property type="entry name" value="HTH_XRE"/>
    <property type="match status" value="1"/>
</dbReference>
<evidence type="ECO:0000313" key="4">
    <source>
        <dbReference type="Proteomes" id="UP001597357"/>
    </source>
</evidence>
<accession>A0ABW5SGJ8</accession>
<dbReference type="EMBL" id="JBHULZ010000041">
    <property type="protein sequence ID" value="MFD2698784.1"/>
    <property type="molecule type" value="Genomic_DNA"/>
</dbReference>
<dbReference type="RefSeq" id="WP_379048705.1">
    <property type="nucleotide sequence ID" value="NZ_JBHULZ010000041.1"/>
</dbReference>
<protein>
    <submittedName>
        <fullName evidence="3">Helix-turn-helix domain-containing protein</fullName>
    </submittedName>
</protein>
<sequence length="119" mass="13870">MTGIGKCIRALRQIKGYSQEYMAIRLHMSQSNYAKIEKELINISTQRLKAIAAVLEVSMHRLLVEPPQKSAALIDEKEDLNLEVMEDFFTTKVLYEKIIEDKDKEIAFLREEIKQLRTK</sequence>
<dbReference type="PANTHER" id="PTHR46797:SF1">
    <property type="entry name" value="METHYLPHOSPHONATE SYNTHASE"/>
    <property type="match status" value="1"/>
</dbReference>
<reference evidence="4" key="1">
    <citation type="journal article" date="2019" name="Int. J. Syst. Evol. Microbiol.">
        <title>The Global Catalogue of Microorganisms (GCM) 10K type strain sequencing project: providing services to taxonomists for standard genome sequencing and annotation.</title>
        <authorList>
            <consortium name="The Broad Institute Genomics Platform"/>
            <consortium name="The Broad Institute Genome Sequencing Center for Infectious Disease"/>
            <person name="Wu L."/>
            <person name="Ma J."/>
        </authorList>
    </citation>
    <scope>NUCLEOTIDE SEQUENCE [LARGE SCALE GENOMIC DNA]</scope>
    <source>
        <strain evidence="4">KCTC 42255</strain>
    </source>
</reference>
<feature type="domain" description="HTH cro/C1-type" evidence="2">
    <location>
        <begin position="8"/>
        <end position="62"/>
    </location>
</feature>
<dbReference type="SUPFAM" id="SSF47413">
    <property type="entry name" value="lambda repressor-like DNA-binding domains"/>
    <property type="match status" value="1"/>
</dbReference>
<organism evidence="3 4">
    <name type="scientific">Mesonia sediminis</name>
    <dbReference type="NCBI Taxonomy" id="1703946"/>
    <lineage>
        <taxon>Bacteria</taxon>
        <taxon>Pseudomonadati</taxon>
        <taxon>Bacteroidota</taxon>
        <taxon>Flavobacteriia</taxon>
        <taxon>Flavobacteriales</taxon>
        <taxon>Flavobacteriaceae</taxon>
        <taxon>Mesonia</taxon>
    </lineage>
</organism>
<keyword evidence="4" id="KW-1185">Reference proteome</keyword>
<dbReference type="Gene3D" id="1.10.260.40">
    <property type="entry name" value="lambda repressor-like DNA-binding domains"/>
    <property type="match status" value="1"/>
</dbReference>
<evidence type="ECO:0000259" key="2">
    <source>
        <dbReference type="PROSITE" id="PS50943"/>
    </source>
</evidence>
<gene>
    <name evidence="3" type="ORF">ACFSQ0_12355</name>
</gene>